<evidence type="ECO:0000313" key="3">
    <source>
        <dbReference type="Proteomes" id="UP000014760"/>
    </source>
</evidence>
<evidence type="ECO:0000313" key="1">
    <source>
        <dbReference type="EMBL" id="ELT99628.1"/>
    </source>
</evidence>
<reference evidence="2" key="3">
    <citation type="submission" date="2015-06" db="UniProtKB">
        <authorList>
            <consortium name="EnsemblMetazoa"/>
        </authorList>
    </citation>
    <scope>IDENTIFICATION</scope>
</reference>
<sequence>MDKTDITMVTSNAALFVSINAVYREFPGILNFIQYNGGSAQHPETRKSRQSEKDFDVFLAVKADKQQMLLVGQALQASYNTMPFTESSKAAPKASMKKSISLDKEDRKCETIIEICILYAGRSFED</sequence>
<keyword evidence="3" id="KW-1185">Reference proteome</keyword>
<accession>R7U095</accession>
<dbReference type="EMBL" id="AMQN01026479">
    <property type="status" value="NOT_ANNOTATED_CDS"/>
    <property type="molecule type" value="Genomic_DNA"/>
</dbReference>
<protein>
    <submittedName>
        <fullName evidence="1 2">Uncharacterized protein</fullName>
    </submittedName>
</protein>
<proteinExistence type="predicted"/>
<reference evidence="3" key="1">
    <citation type="submission" date="2012-12" db="EMBL/GenBank/DDBJ databases">
        <authorList>
            <person name="Hellsten U."/>
            <person name="Grimwood J."/>
            <person name="Chapman J.A."/>
            <person name="Shapiro H."/>
            <person name="Aerts A."/>
            <person name="Otillar R.P."/>
            <person name="Terry A.Y."/>
            <person name="Boore J.L."/>
            <person name="Simakov O."/>
            <person name="Marletaz F."/>
            <person name="Cho S.-J."/>
            <person name="Edsinger-Gonzales E."/>
            <person name="Havlak P."/>
            <person name="Kuo D.-H."/>
            <person name="Larsson T."/>
            <person name="Lv J."/>
            <person name="Arendt D."/>
            <person name="Savage R."/>
            <person name="Osoegawa K."/>
            <person name="de Jong P."/>
            <person name="Lindberg D.R."/>
            <person name="Seaver E.C."/>
            <person name="Weisblat D.A."/>
            <person name="Putnam N.H."/>
            <person name="Grigoriev I.V."/>
            <person name="Rokhsar D.S."/>
        </authorList>
    </citation>
    <scope>NUCLEOTIDE SEQUENCE</scope>
    <source>
        <strain evidence="3">I ESC-2004</strain>
    </source>
</reference>
<dbReference type="AlphaFoldDB" id="R7U095"/>
<dbReference type="HOGENOM" id="CLU_1983663_0_0_1"/>
<name>R7U095_CAPTE</name>
<dbReference type="Proteomes" id="UP000014760">
    <property type="component" value="Unassembled WGS sequence"/>
</dbReference>
<dbReference type="EnsemblMetazoa" id="CapteT221697">
    <property type="protein sequence ID" value="CapteP221697"/>
    <property type="gene ID" value="CapteG221697"/>
</dbReference>
<organism evidence="1">
    <name type="scientific">Capitella teleta</name>
    <name type="common">Polychaete worm</name>
    <dbReference type="NCBI Taxonomy" id="283909"/>
    <lineage>
        <taxon>Eukaryota</taxon>
        <taxon>Metazoa</taxon>
        <taxon>Spiralia</taxon>
        <taxon>Lophotrochozoa</taxon>
        <taxon>Annelida</taxon>
        <taxon>Polychaeta</taxon>
        <taxon>Sedentaria</taxon>
        <taxon>Scolecida</taxon>
        <taxon>Capitellidae</taxon>
        <taxon>Capitella</taxon>
    </lineage>
</organism>
<evidence type="ECO:0000313" key="2">
    <source>
        <dbReference type="EnsemblMetazoa" id="CapteP221697"/>
    </source>
</evidence>
<gene>
    <name evidence="1" type="ORF">CAPTEDRAFT_221697</name>
</gene>
<reference evidence="1 3" key="2">
    <citation type="journal article" date="2013" name="Nature">
        <title>Insights into bilaterian evolution from three spiralian genomes.</title>
        <authorList>
            <person name="Simakov O."/>
            <person name="Marletaz F."/>
            <person name="Cho S.J."/>
            <person name="Edsinger-Gonzales E."/>
            <person name="Havlak P."/>
            <person name="Hellsten U."/>
            <person name="Kuo D.H."/>
            <person name="Larsson T."/>
            <person name="Lv J."/>
            <person name="Arendt D."/>
            <person name="Savage R."/>
            <person name="Osoegawa K."/>
            <person name="de Jong P."/>
            <person name="Grimwood J."/>
            <person name="Chapman J.A."/>
            <person name="Shapiro H."/>
            <person name="Aerts A."/>
            <person name="Otillar R.P."/>
            <person name="Terry A.Y."/>
            <person name="Boore J.L."/>
            <person name="Grigoriev I.V."/>
            <person name="Lindberg D.R."/>
            <person name="Seaver E.C."/>
            <person name="Weisblat D.A."/>
            <person name="Putnam N.H."/>
            <person name="Rokhsar D.S."/>
        </authorList>
    </citation>
    <scope>NUCLEOTIDE SEQUENCE</scope>
    <source>
        <strain evidence="1 3">I ESC-2004</strain>
    </source>
</reference>
<dbReference type="EMBL" id="KB306700">
    <property type="protein sequence ID" value="ELT99628.1"/>
    <property type="molecule type" value="Genomic_DNA"/>
</dbReference>